<evidence type="ECO:0000256" key="2">
    <source>
        <dbReference type="ARBA" id="ARBA00022448"/>
    </source>
</evidence>
<dbReference type="InterPro" id="IPR000914">
    <property type="entry name" value="SBP_5_dom"/>
</dbReference>
<dbReference type="KEGG" id="vpy:HZI73_21940"/>
<dbReference type="Proteomes" id="UP000683246">
    <property type="component" value="Chromosome"/>
</dbReference>
<feature type="region of interest" description="Disordered" evidence="4">
    <location>
        <begin position="24"/>
        <end position="61"/>
    </location>
</feature>
<dbReference type="AlphaFoldDB" id="A0A8J8MP52"/>
<dbReference type="PANTHER" id="PTHR30290">
    <property type="entry name" value="PERIPLASMIC BINDING COMPONENT OF ABC TRANSPORTER"/>
    <property type="match status" value="1"/>
</dbReference>
<dbReference type="GO" id="GO:0042597">
    <property type="term" value="C:periplasmic space"/>
    <property type="evidence" value="ECO:0007669"/>
    <property type="project" value="UniProtKB-ARBA"/>
</dbReference>
<dbReference type="PIRSF" id="PIRSF002741">
    <property type="entry name" value="MppA"/>
    <property type="match status" value="1"/>
</dbReference>
<name>A0A8J8MP52_9FIRM</name>
<dbReference type="CDD" id="cd08513">
    <property type="entry name" value="PBP2_thermophilic_Hb8_like"/>
    <property type="match status" value="1"/>
</dbReference>
<keyword evidence="3 5" id="KW-0732">Signal</keyword>
<organism evidence="7 8">
    <name type="scientific">Vallitalea pronyensis</name>
    <dbReference type="NCBI Taxonomy" id="1348613"/>
    <lineage>
        <taxon>Bacteria</taxon>
        <taxon>Bacillati</taxon>
        <taxon>Bacillota</taxon>
        <taxon>Clostridia</taxon>
        <taxon>Lachnospirales</taxon>
        <taxon>Vallitaleaceae</taxon>
        <taxon>Vallitalea</taxon>
    </lineage>
</organism>
<evidence type="ECO:0000256" key="3">
    <source>
        <dbReference type="ARBA" id="ARBA00022729"/>
    </source>
</evidence>
<dbReference type="InterPro" id="IPR039424">
    <property type="entry name" value="SBP_5"/>
</dbReference>
<comment type="similarity">
    <text evidence="1">Belongs to the bacterial solute-binding protein 5 family.</text>
</comment>
<dbReference type="InterPro" id="IPR030678">
    <property type="entry name" value="Peptide/Ni-bd"/>
</dbReference>
<evidence type="ECO:0000313" key="8">
    <source>
        <dbReference type="Proteomes" id="UP000683246"/>
    </source>
</evidence>
<dbReference type="Gene3D" id="3.90.76.10">
    <property type="entry name" value="Dipeptide-binding Protein, Domain 1"/>
    <property type="match status" value="1"/>
</dbReference>
<dbReference type="PROSITE" id="PS51257">
    <property type="entry name" value="PROKAR_LIPOPROTEIN"/>
    <property type="match status" value="1"/>
</dbReference>
<dbReference type="Gene3D" id="3.40.190.10">
    <property type="entry name" value="Periplasmic binding protein-like II"/>
    <property type="match status" value="1"/>
</dbReference>
<feature type="compositionally biased region" description="Basic and acidic residues" evidence="4">
    <location>
        <begin position="37"/>
        <end position="48"/>
    </location>
</feature>
<dbReference type="GO" id="GO:0043190">
    <property type="term" value="C:ATP-binding cassette (ABC) transporter complex"/>
    <property type="evidence" value="ECO:0007669"/>
    <property type="project" value="InterPro"/>
</dbReference>
<dbReference type="RefSeq" id="WP_212695494.1">
    <property type="nucleotide sequence ID" value="NZ_CP058649.1"/>
</dbReference>
<evidence type="ECO:0000313" key="7">
    <source>
        <dbReference type="EMBL" id="QUI24798.1"/>
    </source>
</evidence>
<feature type="domain" description="Solute-binding protein family 5" evidence="6">
    <location>
        <begin position="110"/>
        <end position="472"/>
    </location>
</feature>
<keyword evidence="2" id="KW-0813">Transport</keyword>
<accession>A0A8J8MP52</accession>
<feature type="compositionally biased region" description="Polar residues" evidence="4">
    <location>
        <begin position="24"/>
        <end position="36"/>
    </location>
</feature>
<dbReference type="GO" id="GO:0015833">
    <property type="term" value="P:peptide transport"/>
    <property type="evidence" value="ECO:0007669"/>
    <property type="project" value="TreeGrafter"/>
</dbReference>
<dbReference type="Gene3D" id="3.10.105.10">
    <property type="entry name" value="Dipeptide-binding Protein, Domain 3"/>
    <property type="match status" value="1"/>
</dbReference>
<gene>
    <name evidence="7" type="ORF">HZI73_21940</name>
</gene>
<evidence type="ECO:0000256" key="1">
    <source>
        <dbReference type="ARBA" id="ARBA00005695"/>
    </source>
</evidence>
<evidence type="ECO:0000256" key="5">
    <source>
        <dbReference type="SAM" id="SignalP"/>
    </source>
</evidence>
<proteinExistence type="inferred from homology"/>
<dbReference type="EMBL" id="CP058649">
    <property type="protein sequence ID" value="QUI24798.1"/>
    <property type="molecule type" value="Genomic_DNA"/>
</dbReference>
<feature type="signal peptide" evidence="5">
    <location>
        <begin position="1"/>
        <end position="22"/>
    </location>
</feature>
<reference evidence="7" key="1">
    <citation type="submission" date="2020-07" db="EMBL/GenBank/DDBJ databases">
        <title>Vallitalea pronyensis genome.</title>
        <authorList>
            <person name="Postec A."/>
        </authorList>
    </citation>
    <scope>NUCLEOTIDE SEQUENCE</scope>
    <source>
        <strain evidence="7">FatNI3</strain>
    </source>
</reference>
<dbReference type="PANTHER" id="PTHR30290:SF9">
    <property type="entry name" value="OLIGOPEPTIDE-BINDING PROTEIN APPA"/>
    <property type="match status" value="1"/>
</dbReference>
<keyword evidence="8" id="KW-1185">Reference proteome</keyword>
<dbReference type="Pfam" id="PF00496">
    <property type="entry name" value="SBP_bac_5"/>
    <property type="match status" value="1"/>
</dbReference>
<feature type="chain" id="PRO_5039256590" evidence="5">
    <location>
        <begin position="23"/>
        <end position="568"/>
    </location>
</feature>
<protein>
    <submittedName>
        <fullName evidence="7">Peptide ABC transporter substrate-binding protein</fullName>
    </submittedName>
</protein>
<dbReference type="GO" id="GO:1904680">
    <property type="term" value="F:peptide transmembrane transporter activity"/>
    <property type="evidence" value="ECO:0007669"/>
    <property type="project" value="TreeGrafter"/>
</dbReference>
<dbReference type="SUPFAM" id="SSF53850">
    <property type="entry name" value="Periplasmic binding protein-like II"/>
    <property type="match status" value="1"/>
</dbReference>
<evidence type="ECO:0000259" key="6">
    <source>
        <dbReference type="Pfam" id="PF00496"/>
    </source>
</evidence>
<sequence length="568" mass="62903">MKNVKRVISMLLIMMLVFTACSNSTDKSGDKSATSEQDTKTGDDDSKSTDSGGSDSDATQAQSGGILRIGDYVLDTQMNNKNPYLVSGVWVFAYPFQYEKLFYANPVTGEIEPALAEEFTWNDDYSQFTSILRDGVKWHDGEPFTADDVVYTYQNLIDYPVLDRYGIGKRIKSIEADGNKVIFNFNSTFTAFKNFSTAIFIVPKHLWDGNDPSTYLNEQPVGTGPFMWTRYNTGVDVEFTANKDYWGGTPKLDGINVLMYNSAPNLTLALLKGDIEATSGAMAMSSAPEILSKDNSNIQLYSGQTNFVIAMNNEKPGLSDPVVRQAMVMAVDRAKLIAKGEYNAVSPVSLGWLPDLFGDVVSDEANQLGQFDIAAAKQLLEDAGYTLGKDKIYQKDGVKLSFTYYNASGAPAQQMEAGMVQQWLLNLGVEIIPKLATWPELIGLGMSGNYDLCQLPVAFPFDPEAALSSSFNSSMTAPTGELATGTNYFRYRNVEVDSLFEELGNTIDTNKRKELFHNIQVLVANDYPFIPMYNIGGHIPYFDDEFGGFPEDRPIFESTQSMINIYKK</sequence>
<evidence type="ECO:0000256" key="4">
    <source>
        <dbReference type="SAM" id="MobiDB-lite"/>
    </source>
</evidence>